<dbReference type="PANTHER" id="PTHR12697">
    <property type="entry name" value="PBS LYASE HEAT-LIKE PROTEIN"/>
    <property type="match status" value="1"/>
</dbReference>
<keyword evidence="3" id="KW-1185">Reference proteome</keyword>
<dbReference type="InterPro" id="IPR011989">
    <property type="entry name" value="ARM-like"/>
</dbReference>
<dbReference type="InterPro" id="IPR016024">
    <property type="entry name" value="ARM-type_fold"/>
</dbReference>
<name>A0ABT8MAC0_9EURY</name>
<dbReference type="Proteomes" id="UP001168338">
    <property type="component" value="Unassembled WGS sequence"/>
</dbReference>
<gene>
    <name evidence="2" type="ORF">FGU65_08280</name>
</gene>
<evidence type="ECO:0000313" key="2">
    <source>
        <dbReference type="EMBL" id="MDN7024883.1"/>
    </source>
</evidence>
<reference evidence="2" key="1">
    <citation type="submission" date="2019-05" db="EMBL/GenBank/DDBJ databases">
        <title>Methanoculleus sp. FWC-SCC1, a methanogenic archaeon isolated from deep marine cold seep.</title>
        <authorList>
            <person name="Chen Y.-W."/>
            <person name="Chen S.-C."/>
            <person name="Teng N.-H."/>
            <person name="Lai M.-C."/>
        </authorList>
    </citation>
    <scope>NUCLEOTIDE SEQUENCE</scope>
    <source>
        <strain evidence="2">FWC-SCC1</strain>
    </source>
</reference>
<dbReference type="PANTHER" id="PTHR12697:SF5">
    <property type="entry name" value="DEOXYHYPUSINE HYDROXYLASE"/>
    <property type="match status" value="1"/>
</dbReference>
<evidence type="ECO:0000313" key="3">
    <source>
        <dbReference type="Proteomes" id="UP001168338"/>
    </source>
</evidence>
<evidence type="ECO:0000256" key="1">
    <source>
        <dbReference type="SAM" id="MobiDB-lite"/>
    </source>
</evidence>
<comment type="caution">
    <text evidence="2">The sequence shown here is derived from an EMBL/GenBank/DDBJ whole genome shotgun (WGS) entry which is preliminary data.</text>
</comment>
<dbReference type="EMBL" id="VCYH01000005">
    <property type="protein sequence ID" value="MDN7024883.1"/>
    <property type="molecule type" value="Genomic_DNA"/>
</dbReference>
<sequence length="184" mass="19279">MPVVQELRVRKETAPPQAGRTEPTQTEEEQKVRQDVAALLDTLLHGDTYSRLQAAGALGRIGEPAVDPLVQTLTDKETKARWNVAMALARVGEPAVGSLITITTTADDQVRNAAVWALAEIGDARAVEPLTAILRGEHSECCRALTAAALLKIGDPAGVAAVGEELAAGGGAFEGLVMEAYEGT</sequence>
<dbReference type="Gene3D" id="1.25.10.10">
    <property type="entry name" value="Leucine-rich Repeat Variant"/>
    <property type="match status" value="1"/>
</dbReference>
<feature type="region of interest" description="Disordered" evidence="1">
    <location>
        <begin position="1"/>
        <end position="30"/>
    </location>
</feature>
<dbReference type="RefSeq" id="WP_301664007.1">
    <property type="nucleotide sequence ID" value="NZ_VCYH01000005.1"/>
</dbReference>
<dbReference type="SUPFAM" id="SSF48371">
    <property type="entry name" value="ARM repeat"/>
    <property type="match status" value="1"/>
</dbReference>
<organism evidence="2 3">
    <name type="scientific">Methanoculleus frigidifontis</name>
    <dbReference type="NCBI Taxonomy" id="2584085"/>
    <lineage>
        <taxon>Archaea</taxon>
        <taxon>Methanobacteriati</taxon>
        <taxon>Methanobacteriota</taxon>
        <taxon>Stenosarchaea group</taxon>
        <taxon>Methanomicrobia</taxon>
        <taxon>Methanomicrobiales</taxon>
        <taxon>Methanomicrobiaceae</taxon>
        <taxon>Methanoculleus</taxon>
    </lineage>
</organism>
<dbReference type="InterPro" id="IPR004155">
    <property type="entry name" value="PBS_lyase_HEAT"/>
</dbReference>
<accession>A0ABT8MAC0</accession>
<dbReference type="SMART" id="SM00567">
    <property type="entry name" value="EZ_HEAT"/>
    <property type="match status" value="2"/>
</dbReference>
<proteinExistence type="predicted"/>
<dbReference type="Pfam" id="PF13646">
    <property type="entry name" value="HEAT_2"/>
    <property type="match status" value="2"/>
</dbReference>
<protein>
    <submittedName>
        <fullName evidence="2">HEAT repeat domain-containing protein</fullName>
    </submittedName>
</protein>